<dbReference type="EMBL" id="UOFA01000224">
    <property type="protein sequence ID" value="VAW45736.1"/>
    <property type="molecule type" value="Genomic_DNA"/>
</dbReference>
<proteinExistence type="predicted"/>
<dbReference type="CDD" id="cd06170">
    <property type="entry name" value="LuxR_C_like"/>
    <property type="match status" value="1"/>
</dbReference>
<evidence type="ECO:0000259" key="6">
    <source>
        <dbReference type="PROSITE" id="PS50043"/>
    </source>
</evidence>
<dbReference type="AlphaFoldDB" id="A0A3B0WN37"/>
<feature type="domain" description="Response regulatory" evidence="7">
    <location>
        <begin position="7"/>
        <end position="121"/>
    </location>
</feature>
<feature type="domain" description="HTH luxR-type" evidence="6">
    <location>
        <begin position="222"/>
        <end position="287"/>
    </location>
</feature>
<dbReference type="PROSITE" id="PS50043">
    <property type="entry name" value="HTH_LUXR_2"/>
    <property type="match status" value="1"/>
</dbReference>
<dbReference type="PRINTS" id="PR00038">
    <property type="entry name" value="HTHLUXR"/>
</dbReference>
<gene>
    <name evidence="8" type="ORF">MNBD_GAMMA02-782</name>
</gene>
<keyword evidence="2" id="KW-0902">Two-component regulatory system</keyword>
<dbReference type="InterPro" id="IPR001789">
    <property type="entry name" value="Sig_transdc_resp-reg_receiver"/>
</dbReference>
<sequence>MSTESPIILAVDDNPDSLKVLNEALSAHGYTTLVASSGQHALNILSKASPNLVLLDAMMPEMDGFETCQNIKKHYPDLPVVFMTGLSETEHIVKGLSAGGVDYLVKPLNHQELLARVKVHINNAKMANSTKLALDSTGQHMAALNNQGQVIWTTEQAQVFIDTFSSKDKMHFIDWLQAAKPDDSLEIQQGQSTLVLTYTDSTSEDSHLIKFKSHNLKLETQTLKLKLKITRREADVLIWVAKGKTDWEIAQILSISERTVNKHLEQIYRKLGVNNRTSASALAINVL</sequence>
<dbReference type="InterPro" id="IPR036388">
    <property type="entry name" value="WH-like_DNA-bd_sf"/>
</dbReference>
<evidence type="ECO:0000313" key="8">
    <source>
        <dbReference type="EMBL" id="VAW45736.1"/>
    </source>
</evidence>
<dbReference type="InterPro" id="IPR016032">
    <property type="entry name" value="Sig_transdc_resp-reg_C-effctor"/>
</dbReference>
<dbReference type="SMART" id="SM00421">
    <property type="entry name" value="HTH_LUXR"/>
    <property type="match status" value="1"/>
</dbReference>
<dbReference type="SMART" id="SM00448">
    <property type="entry name" value="REC"/>
    <property type="match status" value="1"/>
</dbReference>
<evidence type="ECO:0000259" key="7">
    <source>
        <dbReference type="PROSITE" id="PS50110"/>
    </source>
</evidence>
<keyword evidence="3" id="KW-0805">Transcription regulation</keyword>
<dbReference type="PANTHER" id="PTHR48111:SF1">
    <property type="entry name" value="TWO-COMPONENT RESPONSE REGULATOR ORR33"/>
    <property type="match status" value="1"/>
</dbReference>
<dbReference type="GO" id="GO:0032993">
    <property type="term" value="C:protein-DNA complex"/>
    <property type="evidence" value="ECO:0007669"/>
    <property type="project" value="TreeGrafter"/>
</dbReference>
<dbReference type="GO" id="GO:0000156">
    <property type="term" value="F:phosphorelay response regulator activity"/>
    <property type="evidence" value="ECO:0007669"/>
    <property type="project" value="TreeGrafter"/>
</dbReference>
<dbReference type="Gene3D" id="1.10.10.10">
    <property type="entry name" value="Winged helix-like DNA-binding domain superfamily/Winged helix DNA-binding domain"/>
    <property type="match status" value="1"/>
</dbReference>
<accession>A0A3B0WN37</accession>
<dbReference type="GO" id="GO:0005829">
    <property type="term" value="C:cytosol"/>
    <property type="evidence" value="ECO:0007669"/>
    <property type="project" value="TreeGrafter"/>
</dbReference>
<keyword evidence="1" id="KW-0597">Phosphoprotein</keyword>
<evidence type="ECO:0000256" key="1">
    <source>
        <dbReference type="ARBA" id="ARBA00022553"/>
    </source>
</evidence>
<dbReference type="InterPro" id="IPR011006">
    <property type="entry name" value="CheY-like_superfamily"/>
</dbReference>
<dbReference type="PROSITE" id="PS50110">
    <property type="entry name" value="RESPONSE_REGULATORY"/>
    <property type="match status" value="1"/>
</dbReference>
<organism evidence="8">
    <name type="scientific">hydrothermal vent metagenome</name>
    <dbReference type="NCBI Taxonomy" id="652676"/>
    <lineage>
        <taxon>unclassified sequences</taxon>
        <taxon>metagenomes</taxon>
        <taxon>ecological metagenomes</taxon>
    </lineage>
</organism>
<dbReference type="PANTHER" id="PTHR48111">
    <property type="entry name" value="REGULATOR OF RPOS"/>
    <property type="match status" value="1"/>
</dbReference>
<dbReference type="Gene3D" id="3.40.50.2300">
    <property type="match status" value="1"/>
</dbReference>
<dbReference type="Pfam" id="PF00196">
    <property type="entry name" value="GerE"/>
    <property type="match status" value="1"/>
</dbReference>
<reference evidence="8" key="1">
    <citation type="submission" date="2018-06" db="EMBL/GenBank/DDBJ databases">
        <authorList>
            <person name="Zhirakovskaya E."/>
        </authorList>
    </citation>
    <scope>NUCLEOTIDE SEQUENCE</scope>
</reference>
<dbReference type="GO" id="GO:0000976">
    <property type="term" value="F:transcription cis-regulatory region binding"/>
    <property type="evidence" value="ECO:0007669"/>
    <property type="project" value="TreeGrafter"/>
</dbReference>
<evidence type="ECO:0000256" key="2">
    <source>
        <dbReference type="ARBA" id="ARBA00023012"/>
    </source>
</evidence>
<keyword evidence="5" id="KW-0804">Transcription</keyword>
<dbReference type="GO" id="GO:0006355">
    <property type="term" value="P:regulation of DNA-templated transcription"/>
    <property type="evidence" value="ECO:0007669"/>
    <property type="project" value="InterPro"/>
</dbReference>
<dbReference type="InterPro" id="IPR039420">
    <property type="entry name" value="WalR-like"/>
</dbReference>
<protein>
    <submittedName>
        <fullName evidence="8">Two-component transcriptional response regulator, LuxR family</fullName>
    </submittedName>
</protein>
<dbReference type="SUPFAM" id="SSF46894">
    <property type="entry name" value="C-terminal effector domain of the bipartite response regulators"/>
    <property type="match status" value="1"/>
</dbReference>
<name>A0A3B0WN37_9ZZZZ</name>
<evidence type="ECO:0000256" key="3">
    <source>
        <dbReference type="ARBA" id="ARBA00023015"/>
    </source>
</evidence>
<dbReference type="Pfam" id="PF00072">
    <property type="entry name" value="Response_reg"/>
    <property type="match status" value="1"/>
</dbReference>
<evidence type="ECO:0000256" key="4">
    <source>
        <dbReference type="ARBA" id="ARBA00023125"/>
    </source>
</evidence>
<keyword evidence="4" id="KW-0238">DNA-binding</keyword>
<evidence type="ECO:0000256" key="5">
    <source>
        <dbReference type="ARBA" id="ARBA00023163"/>
    </source>
</evidence>
<dbReference type="InterPro" id="IPR000792">
    <property type="entry name" value="Tscrpt_reg_LuxR_C"/>
</dbReference>
<dbReference type="SUPFAM" id="SSF52172">
    <property type="entry name" value="CheY-like"/>
    <property type="match status" value="1"/>
</dbReference>